<evidence type="ECO:0008006" key="3">
    <source>
        <dbReference type="Google" id="ProtNLM"/>
    </source>
</evidence>
<dbReference type="OrthoDB" id="468200at2"/>
<organism evidence="1 2">
    <name type="scientific">Okeania hirsuta</name>
    <dbReference type="NCBI Taxonomy" id="1458930"/>
    <lineage>
        <taxon>Bacteria</taxon>
        <taxon>Bacillati</taxon>
        <taxon>Cyanobacteriota</taxon>
        <taxon>Cyanophyceae</taxon>
        <taxon>Oscillatoriophycideae</taxon>
        <taxon>Oscillatoriales</taxon>
        <taxon>Microcoleaceae</taxon>
        <taxon>Okeania</taxon>
    </lineage>
</organism>
<dbReference type="Gene3D" id="1.10.10.60">
    <property type="entry name" value="Homeodomain-like"/>
    <property type="match status" value="1"/>
</dbReference>
<dbReference type="EMBL" id="RCBY01000078">
    <property type="protein sequence ID" value="RQH42185.1"/>
    <property type="molecule type" value="Genomic_DNA"/>
</dbReference>
<evidence type="ECO:0000313" key="1">
    <source>
        <dbReference type="EMBL" id="RQH42185.1"/>
    </source>
</evidence>
<proteinExistence type="predicted"/>
<name>A0A3N6PTD7_9CYAN</name>
<reference evidence="1 2" key="1">
    <citation type="journal article" date="2018" name="ACS Chem. Biol.">
        <title>Ketoreductase domain dysfunction expands chemodiversity: malyngamide biosynthesis in the cyanobacterium Okeania hirsuta.</title>
        <authorList>
            <person name="Moss N.A."/>
            <person name="Leao T."/>
            <person name="Rankin M."/>
            <person name="McCullough T.M."/>
            <person name="Qu P."/>
            <person name="Korobeynikov A."/>
            <person name="Smith J.L."/>
            <person name="Gerwick L."/>
            <person name="Gerwick W.H."/>
        </authorList>
    </citation>
    <scope>NUCLEOTIDE SEQUENCE [LARGE SCALE GENOMIC DNA]</scope>
    <source>
        <strain evidence="1 2">PAB10Feb10-1</strain>
    </source>
</reference>
<dbReference type="Proteomes" id="UP000269154">
    <property type="component" value="Unassembled WGS sequence"/>
</dbReference>
<dbReference type="AlphaFoldDB" id="A0A3N6PTD7"/>
<evidence type="ECO:0000313" key="2">
    <source>
        <dbReference type="Proteomes" id="UP000269154"/>
    </source>
</evidence>
<gene>
    <name evidence="1" type="ORF">D5R40_15085</name>
</gene>
<comment type="caution">
    <text evidence="1">The sequence shown here is derived from an EMBL/GenBank/DDBJ whole genome shotgun (WGS) entry which is preliminary data.</text>
</comment>
<keyword evidence="2" id="KW-1185">Reference proteome</keyword>
<accession>A0A3N6PTD7</accession>
<protein>
    <recommendedName>
        <fullName evidence="3">Rpn family recombination-promoting nuclease/putative transposase</fullName>
    </recommendedName>
</protein>
<sequence>MNTPLLKRGAGGSKTVPDRLLNLLSVIVLEKLPEMSHQELEAIFSINDLKKNSFAQELMAEAEERGKLKVIPELLKQGFSVEKIANILHLDVRQVQQFINNLN</sequence>